<feature type="active site" evidence="3">
    <location>
        <position position="47"/>
    </location>
</feature>
<dbReference type="EMBL" id="MWBQ01000114">
    <property type="protein sequence ID" value="OQA56595.1"/>
    <property type="molecule type" value="Genomic_DNA"/>
</dbReference>
<dbReference type="PANTHER" id="PTHR13774">
    <property type="entry name" value="PHENAZINE BIOSYNTHESIS PROTEIN"/>
    <property type="match status" value="1"/>
</dbReference>
<protein>
    <submittedName>
        <fullName evidence="4">Putative isomerase YddE</fullName>
        <ecNumber evidence="4">5.1.-.-</ecNumber>
    </submittedName>
</protein>
<dbReference type="NCBIfam" id="TIGR00654">
    <property type="entry name" value="PhzF_family"/>
    <property type="match status" value="1"/>
</dbReference>
<comment type="similarity">
    <text evidence="1">Belongs to the PhzF family.</text>
</comment>
<dbReference type="AlphaFoldDB" id="A0A1V5SQ33"/>
<dbReference type="PANTHER" id="PTHR13774:SF17">
    <property type="entry name" value="PHENAZINE BIOSYNTHESIS-LIKE DOMAIN-CONTAINING PROTEIN"/>
    <property type="match status" value="1"/>
</dbReference>
<dbReference type="InterPro" id="IPR003719">
    <property type="entry name" value="Phenazine_PhzF-like"/>
</dbReference>
<dbReference type="SUPFAM" id="SSF54506">
    <property type="entry name" value="Diaminopimelate epimerase-like"/>
    <property type="match status" value="1"/>
</dbReference>
<dbReference type="Gene3D" id="3.10.310.10">
    <property type="entry name" value="Diaminopimelate Epimerase, Chain A, domain 1"/>
    <property type="match status" value="2"/>
</dbReference>
<sequence>MINIPVFQVDAFTDQPFIGNPAAVCLLMEEKSDEWMLNVAREMNCSETAFLLNKEEGISLRWFSPKAEVGLCGHATLASAHVLWEKGIIPRNVEILFFTKGGLLTAQYKEGWIELNFPAIEEKKVFPSEILLDALKVPVLYVGKSKYDYLVEIETEEILKDMNPDFETLKIAVPRGVIVTCQSDRPEFDFISRFFVPSLGINEDPVTGSAHCVLGPYWQKKLNKSELIAYQASERGGVIKVKIEDDRVYISGKAVTITDGVLLV</sequence>
<accession>A0A1V5SQ33</accession>
<gene>
    <name evidence="4" type="primary">yddE</name>
    <name evidence="4" type="ORF">BWY41_01469</name>
</gene>
<name>A0A1V5SQ33_9BACT</name>
<dbReference type="PIRSF" id="PIRSF016184">
    <property type="entry name" value="PhzC_PhzF"/>
    <property type="match status" value="1"/>
</dbReference>
<evidence type="ECO:0000313" key="4">
    <source>
        <dbReference type="EMBL" id="OQA56595.1"/>
    </source>
</evidence>
<organism evidence="4">
    <name type="scientific">Candidatus Atribacter allofermentans</name>
    <dbReference type="NCBI Taxonomy" id="1852833"/>
    <lineage>
        <taxon>Bacteria</taxon>
        <taxon>Pseudomonadati</taxon>
        <taxon>Atribacterota</taxon>
        <taxon>Atribacteria</taxon>
        <taxon>Atribacterales</taxon>
        <taxon>Atribacteraceae</taxon>
        <taxon>Atribacter</taxon>
    </lineage>
</organism>
<reference evidence="4" key="1">
    <citation type="submission" date="2017-02" db="EMBL/GenBank/DDBJ databases">
        <title>Delving into the versatile metabolic prowess of the omnipresent phylum Bacteroidetes.</title>
        <authorList>
            <person name="Nobu M.K."/>
            <person name="Mei R."/>
            <person name="Narihiro T."/>
            <person name="Kuroda K."/>
            <person name="Liu W.-T."/>
        </authorList>
    </citation>
    <scope>NUCLEOTIDE SEQUENCE</scope>
    <source>
        <strain evidence="4">ADurb.Bin276</strain>
    </source>
</reference>
<evidence type="ECO:0000256" key="2">
    <source>
        <dbReference type="ARBA" id="ARBA00023235"/>
    </source>
</evidence>
<keyword evidence="2 4" id="KW-0413">Isomerase</keyword>
<evidence type="ECO:0000256" key="3">
    <source>
        <dbReference type="PIRSR" id="PIRSR016184-1"/>
    </source>
</evidence>
<dbReference type="GO" id="GO:0016853">
    <property type="term" value="F:isomerase activity"/>
    <property type="evidence" value="ECO:0007669"/>
    <property type="project" value="UniProtKB-KW"/>
</dbReference>
<comment type="caution">
    <text evidence="4">The sequence shown here is derived from an EMBL/GenBank/DDBJ whole genome shotgun (WGS) entry which is preliminary data.</text>
</comment>
<dbReference type="Pfam" id="PF02567">
    <property type="entry name" value="PhzC-PhzF"/>
    <property type="match status" value="1"/>
</dbReference>
<evidence type="ECO:0000256" key="1">
    <source>
        <dbReference type="ARBA" id="ARBA00008270"/>
    </source>
</evidence>
<proteinExistence type="inferred from homology"/>
<dbReference type="Proteomes" id="UP000485569">
    <property type="component" value="Unassembled WGS sequence"/>
</dbReference>
<dbReference type="GO" id="GO:0005737">
    <property type="term" value="C:cytoplasm"/>
    <property type="evidence" value="ECO:0007669"/>
    <property type="project" value="TreeGrafter"/>
</dbReference>
<dbReference type="EC" id="5.1.-.-" evidence="4"/>